<dbReference type="AlphaFoldDB" id="A0A0C9ZDU0"/>
<name>A0A0C9ZDU0_9AGAM</name>
<proteinExistence type="predicted"/>
<organism evidence="1 2">
    <name type="scientific">Pisolithus microcarpus 441</name>
    <dbReference type="NCBI Taxonomy" id="765257"/>
    <lineage>
        <taxon>Eukaryota</taxon>
        <taxon>Fungi</taxon>
        <taxon>Dikarya</taxon>
        <taxon>Basidiomycota</taxon>
        <taxon>Agaricomycotina</taxon>
        <taxon>Agaricomycetes</taxon>
        <taxon>Agaricomycetidae</taxon>
        <taxon>Boletales</taxon>
        <taxon>Sclerodermatineae</taxon>
        <taxon>Pisolithaceae</taxon>
        <taxon>Pisolithus</taxon>
    </lineage>
</organism>
<reference evidence="2" key="2">
    <citation type="submission" date="2015-01" db="EMBL/GenBank/DDBJ databases">
        <title>Evolutionary Origins and Diversification of the Mycorrhizal Mutualists.</title>
        <authorList>
            <consortium name="DOE Joint Genome Institute"/>
            <consortium name="Mycorrhizal Genomics Consortium"/>
            <person name="Kohler A."/>
            <person name="Kuo A."/>
            <person name="Nagy L.G."/>
            <person name="Floudas D."/>
            <person name="Copeland A."/>
            <person name="Barry K.W."/>
            <person name="Cichocki N."/>
            <person name="Veneault-Fourrey C."/>
            <person name="LaButti K."/>
            <person name="Lindquist E.A."/>
            <person name="Lipzen A."/>
            <person name="Lundell T."/>
            <person name="Morin E."/>
            <person name="Murat C."/>
            <person name="Riley R."/>
            <person name="Ohm R."/>
            <person name="Sun H."/>
            <person name="Tunlid A."/>
            <person name="Henrissat B."/>
            <person name="Grigoriev I.V."/>
            <person name="Hibbett D.S."/>
            <person name="Martin F."/>
        </authorList>
    </citation>
    <scope>NUCLEOTIDE SEQUENCE [LARGE SCALE GENOMIC DNA]</scope>
    <source>
        <strain evidence="2">441</strain>
    </source>
</reference>
<reference evidence="1 2" key="1">
    <citation type="submission" date="2014-04" db="EMBL/GenBank/DDBJ databases">
        <authorList>
            <consortium name="DOE Joint Genome Institute"/>
            <person name="Kuo A."/>
            <person name="Kohler A."/>
            <person name="Costa M.D."/>
            <person name="Nagy L.G."/>
            <person name="Floudas D."/>
            <person name="Copeland A."/>
            <person name="Barry K.W."/>
            <person name="Cichocki N."/>
            <person name="Veneault-Fourrey C."/>
            <person name="LaButti K."/>
            <person name="Lindquist E.A."/>
            <person name="Lipzen A."/>
            <person name="Lundell T."/>
            <person name="Morin E."/>
            <person name="Murat C."/>
            <person name="Sun H."/>
            <person name="Tunlid A."/>
            <person name="Henrissat B."/>
            <person name="Grigoriev I.V."/>
            <person name="Hibbett D.S."/>
            <person name="Martin F."/>
            <person name="Nordberg H.P."/>
            <person name="Cantor M.N."/>
            <person name="Hua S.X."/>
        </authorList>
    </citation>
    <scope>NUCLEOTIDE SEQUENCE [LARGE SCALE GENOMIC DNA]</scope>
    <source>
        <strain evidence="1 2">441</strain>
    </source>
</reference>
<dbReference type="OrthoDB" id="1600564at2759"/>
<evidence type="ECO:0000313" key="2">
    <source>
        <dbReference type="Proteomes" id="UP000054018"/>
    </source>
</evidence>
<protein>
    <submittedName>
        <fullName evidence="1">Uncharacterized protein</fullName>
    </submittedName>
</protein>
<dbReference type="Proteomes" id="UP000054018">
    <property type="component" value="Unassembled WGS sequence"/>
</dbReference>
<feature type="non-terminal residue" evidence="1">
    <location>
        <position position="59"/>
    </location>
</feature>
<sequence>MQTEPPTVCRFPYIQSSSPADRHGTVIFMGINDCGRTDSYDLEPIVECILDTVHELYVK</sequence>
<accession>A0A0C9ZDU0</accession>
<gene>
    <name evidence="1" type="ORF">PISMIDRAFT_678594</name>
</gene>
<keyword evidence="2" id="KW-1185">Reference proteome</keyword>
<dbReference type="EMBL" id="KN833720">
    <property type="protein sequence ID" value="KIK24084.1"/>
    <property type="molecule type" value="Genomic_DNA"/>
</dbReference>
<dbReference type="HOGENOM" id="CLU_2967392_0_0_1"/>
<evidence type="ECO:0000313" key="1">
    <source>
        <dbReference type="EMBL" id="KIK24084.1"/>
    </source>
</evidence>